<proteinExistence type="predicted"/>
<accession>A0A1Q9W8H0</accession>
<accession>A0A1S1K243</accession>
<dbReference type="Proteomes" id="UP000179636">
    <property type="component" value="Unassembled WGS sequence"/>
</dbReference>
<dbReference type="RefSeq" id="WP_043371028.1">
    <property type="nucleotide sequence ID" value="NZ_MLCL01000073.1"/>
</dbReference>
<organism evidence="1 2">
    <name type="scientific">Mycobacterium syngnathidarum</name>
    <dbReference type="NCBI Taxonomy" id="1908205"/>
    <lineage>
        <taxon>Bacteria</taxon>
        <taxon>Bacillati</taxon>
        <taxon>Actinomycetota</taxon>
        <taxon>Actinomycetes</taxon>
        <taxon>Mycobacteriales</taxon>
        <taxon>Mycobacteriaceae</taxon>
        <taxon>Mycobacterium</taxon>
    </lineage>
</organism>
<dbReference type="STRING" id="1908205.BKG60_19190"/>
<protein>
    <submittedName>
        <fullName evidence="1">Uncharacterized protein</fullName>
    </submittedName>
</protein>
<evidence type="ECO:0000313" key="2">
    <source>
        <dbReference type="Proteomes" id="UP000179636"/>
    </source>
</evidence>
<gene>
    <name evidence="1" type="ORF">BKG61_18070</name>
</gene>
<dbReference type="AlphaFoldDB" id="A0A1Q9W8H0"/>
<evidence type="ECO:0000313" key="1">
    <source>
        <dbReference type="EMBL" id="OHT97187.1"/>
    </source>
</evidence>
<dbReference type="EMBL" id="MLHV01000016">
    <property type="protein sequence ID" value="OHT97187.1"/>
    <property type="molecule type" value="Genomic_DNA"/>
</dbReference>
<name>A0A1Q9W8H0_9MYCO</name>
<sequence>MRLHHICEACGTEAILDSEAAFTAGWDYPPRMGQFGVIGPRVCPNCAINRTVWWALAMEGYTADMLNPQQQAVIARIQAEPGSILTSDGDGQETC</sequence>
<reference evidence="1 2" key="1">
    <citation type="submission" date="2016-10" db="EMBL/GenBank/DDBJ databases">
        <title>Evaluation of Human, Animal and Environmental Mycobacterium chelonae Isolates by Core Genome Phylogenomic Analysis, Targeted Gene Comparison, and Anti-microbial Susceptibility Patterns: A Tale of Mistaken Identities.</title>
        <authorList>
            <person name="Fogelson S.B."/>
            <person name="Camus A.C."/>
            <person name="Lorenz W."/>
            <person name="Vasireddy R."/>
            <person name="Vasireddy S."/>
            <person name="Smith T."/>
            <person name="Brown-Elliott B.A."/>
            <person name="Wallace R.J.Jr."/>
            <person name="Hasan N.A."/>
            <person name="Reischl U."/>
            <person name="Sanchez S."/>
        </authorList>
    </citation>
    <scope>NUCLEOTIDE SEQUENCE [LARGE SCALE GENOMIC DNA]</scope>
    <source>
        <strain evidence="1 2">24999</strain>
    </source>
</reference>
<keyword evidence="2" id="KW-1185">Reference proteome</keyword>
<dbReference type="OrthoDB" id="2020977at2"/>
<comment type="caution">
    <text evidence="1">The sequence shown here is derived from an EMBL/GenBank/DDBJ whole genome shotgun (WGS) entry which is preliminary data.</text>
</comment>